<proteinExistence type="inferred from homology"/>
<name>A0AAD9CTT5_PAPLA</name>
<dbReference type="Proteomes" id="UP001182556">
    <property type="component" value="Unassembled WGS sequence"/>
</dbReference>
<organism evidence="3 4">
    <name type="scientific">Papiliotrema laurentii</name>
    <name type="common">Cryptococcus laurentii</name>
    <dbReference type="NCBI Taxonomy" id="5418"/>
    <lineage>
        <taxon>Eukaryota</taxon>
        <taxon>Fungi</taxon>
        <taxon>Dikarya</taxon>
        <taxon>Basidiomycota</taxon>
        <taxon>Agaricomycotina</taxon>
        <taxon>Tremellomycetes</taxon>
        <taxon>Tremellales</taxon>
        <taxon>Rhynchogastremaceae</taxon>
        <taxon>Papiliotrema</taxon>
    </lineage>
</organism>
<dbReference type="Gene3D" id="3.40.50.720">
    <property type="entry name" value="NAD(P)-binding Rossmann-like Domain"/>
    <property type="match status" value="1"/>
</dbReference>
<keyword evidence="4" id="KW-1185">Reference proteome</keyword>
<dbReference type="InterPro" id="IPR002347">
    <property type="entry name" value="SDR_fam"/>
</dbReference>
<reference evidence="3" key="1">
    <citation type="submission" date="2023-02" db="EMBL/GenBank/DDBJ databases">
        <title>Identification and recombinant expression of a fungal hydrolase from Papiliotrema laurentii that hydrolyzes apple cutin and clears colloidal polyester polyurethane.</title>
        <authorList>
            <consortium name="DOE Joint Genome Institute"/>
            <person name="Roman V.A."/>
            <person name="Bojanowski C."/>
            <person name="Crable B.R."/>
            <person name="Wagner D.N."/>
            <person name="Hung C.S."/>
            <person name="Nadeau L.J."/>
            <person name="Schratz L."/>
            <person name="Haridas S."/>
            <person name="Pangilinan J."/>
            <person name="Lipzen A."/>
            <person name="Na H."/>
            <person name="Yan M."/>
            <person name="Ng V."/>
            <person name="Grigoriev I.V."/>
            <person name="Spatafora J.W."/>
            <person name="Barlow D."/>
            <person name="Biffinger J."/>
            <person name="Kelley-Loughnane N."/>
            <person name="Varaljay V.A."/>
            <person name="Crookes-Goodson W.J."/>
        </authorList>
    </citation>
    <scope>NUCLEOTIDE SEQUENCE</scope>
    <source>
        <strain evidence="3">5307AH</strain>
    </source>
</reference>
<protein>
    <submittedName>
        <fullName evidence="3">Uncharacterized protein</fullName>
    </submittedName>
</protein>
<dbReference type="SUPFAM" id="SSF51735">
    <property type="entry name" value="NAD(P)-binding Rossmann-fold domains"/>
    <property type="match status" value="1"/>
</dbReference>
<evidence type="ECO:0000256" key="1">
    <source>
        <dbReference type="ARBA" id="ARBA00006484"/>
    </source>
</evidence>
<dbReference type="PRINTS" id="PR00080">
    <property type="entry name" value="SDRFAMILY"/>
</dbReference>
<gene>
    <name evidence="3" type="ORF">DB88DRAFT_512350</name>
</gene>
<evidence type="ECO:0000313" key="4">
    <source>
        <dbReference type="Proteomes" id="UP001182556"/>
    </source>
</evidence>
<comment type="caution">
    <text evidence="3">The sequence shown here is derived from an EMBL/GenBank/DDBJ whole genome shotgun (WGS) entry which is preliminary data.</text>
</comment>
<dbReference type="GO" id="GO:0016616">
    <property type="term" value="F:oxidoreductase activity, acting on the CH-OH group of donors, NAD or NADP as acceptor"/>
    <property type="evidence" value="ECO:0007669"/>
    <property type="project" value="TreeGrafter"/>
</dbReference>
<sequence length="241" mass="25869">MSLQGKVCVITGAAGNIGKAAVERFIEAGAVVVAVDRVQGEHEGIDWQVCDLGESSAILQLEQYLKDKYGKIDCLVNNAGLGGIRTPFHEKTADEFDAINRVNIRGPFELMQVALRLHLDAGASSELVLLNISSIVATRPEPLASLYSMSRAAVLNLSHCVAKEYGRRNVRSVAVSPGFMEIPNIQGFTADDKAVMYDNVPAGRGGKTREVADTLCWLASAEASYINGTEIKVDGGYHCSI</sequence>
<dbReference type="PRINTS" id="PR00081">
    <property type="entry name" value="GDHRDH"/>
</dbReference>
<dbReference type="Pfam" id="PF13561">
    <property type="entry name" value="adh_short_C2"/>
    <property type="match status" value="1"/>
</dbReference>
<dbReference type="PANTHER" id="PTHR42760:SF115">
    <property type="entry name" value="3-OXOACYL-[ACYL-CARRIER-PROTEIN] REDUCTASE FABG"/>
    <property type="match status" value="1"/>
</dbReference>
<accession>A0AAD9CTT5</accession>
<dbReference type="FunFam" id="3.40.50.720:FF:000084">
    <property type="entry name" value="Short-chain dehydrogenase reductase"/>
    <property type="match status" value="1"/>
</dbReference>
<keyword evidence="2" id="KW-0560">Oxidoreductase</keyword>
<evidence type="ECO:0000313" key="3">
    <source>
        <dbReference type="EMBL" id="KAK1921904.1"/>
    </source>
</evidence>
<dbReference type="EMBL" id="JAODAN010000009">
    <property type="protein sequence ID" value="KAK1921904.1"/>
    <property type="molecule type" value="Genomic_DNA"/>
</dbReference>
<evidence type="ECO:0000256" key="2">
    <source>
        <dbReference type="ARBA" id="ARBA00023002"/>
    </source>
</evidence>
<dbReference type="AlphaFoldDB" id="A0AAD9CTT5"/>
<dbReference type="CDD" id="cd05233">
    <property type="entry name" value="SDR_c"/>
    <property type="match status" value="1"/>
</dbReference>
<dbReference type="InterPro" id="IPR036291">
    <property type="entry name" value="NAD(P)-bd_dom_sf"/>
</dbReference>
<comment type="similarity">
    <text evidence="1">Belongs to the short-chain dehydrogenases/reductases (SDR) family.</text>
</comment>
<dbReference type="PANTHER" id="PTHR42760">
    <property type="entry name" value="SHORT-CHAIN DEHYDROGENASES/REDUCTASES FAMILY MEMBER"/>
    <property type="match status" value="1"/>
</dbReference>